<proteinExistence type="predicted"/>
<gene>
    <name evidence="1" type="ORF">BG006_007291</name>
</gene>
<dbReference type="AlphaFoldDB" id="A0A9P5SHR9"/>
<keyword evidence="2" id="KW-1185">Reference proteome</keyword>
<dbReference type="InterPro" id="IPR035992">
    <property type="entry name" value="Ricin_B-like_lectins"/>
</dbReference>
<reference evidence="1" key="1">
    <citation type="journal article" date="2020" name="Fungal Divers.">
        <title>Resolving the Mortierellaceae phylogeny through synthesis of multi-gene phylogenetics and phylogenomics.</title>
        <authorList>
            <person name="Vandepol N."/>
            <person name="Liber J."/>
            <person name="Desiro A."/>
            <person name="Na H."/>
            <person name="Kennedy M."/>
            <person name="Barry K."/>
            <person name="Grigoriev I.V."/>
            <person name="Miller A.N."/>
            <person name="O'Donnell K."/>
            <person name="Stajich J.E."/>
            <person name="Bonito G."/>
        </authorList>
    </citation>
    <scope>NUCLEOTIDE SEQUENCE</scope>
    <source>
        <strain evidence="1">NVP1</strain>
    </source>
</reference>
<dbReference type="Proteomes" id="UP000696485">
    <property type="component" value="Unassembled WGS sequence"/>
</dbReference>
<accession>A0A9P5SHR9</accession>
<name>A0A9P5SHR9_9FUNG</name>
<dbReference type="EMBL" id="JAAAUY010000457">
    <property type="protein sequence ID" value="KAF9329647.1"/>
    <property type="molecule type" value="Genomic_DNA"/>
</dbReference>
<sequence>MFDFSTKQTGLRGYASYCYVDTKAVQHGQNHVFYLIQSIAKELPPSFYIPTIDKLPSFSAYERNETTATMEAQISVHADFPQDKWFYIKSKASGLVLDVEHDFGPDHTMLGANIELNHQKLYCSSACHPLLELQLWRFKGGFLINGCTGLVLDVDGLLYKTNTRIVQWSRSNPGTNTNQQRDVSHGLVHVNGEPNLVLDVDDNAARDDTLRDSHTAKTDKRISNEYESSPLARVLDVEHSPQNMQLKEAMSVFLRDIYSVDT</sequence>
<dbReference type="Gene3D" id="2.80.10.50">
    <property type="match status" value="1"/>
</dbReference>
<organism evidence="1 2">
    <name type="scientific">Podila minutissima</name>
    <dbReference type="NCBI Taxonomy" id="64525"/>
    <lineage>
        <taxon>Eukaryota</taxon>
        <taxon>Fungi</taxon>
        <taxon>Fungi incertae sedis</taxon>
        <taxon>Mucoromycota</taxon>
        <taxon>Mortierellomycotina</taxon>
        <taxon>Mortierellomycetes</taxon>
        <taxon>Mortierellales</taxon>
        <taxon>Mortierellaceae</taxon>
        <taxon>Podila</taxon>
    </lineage>
</organism>
<protein>
    <submittedName>
        <fullName evidence="1">Uncharacterized protein</fullName>
    </submittedName>
</protein>
<evidence type="ECO:0000313" key="1">
    <source>
        <dbReference type="EMBL" id="KAF9329647.1"/>
    </source>
</evidence>
<evidence type="ECO:0000313" key="2">
    <source>
        <dbReference type="Proteomes" id="UP000696485"/>
    </source>
</evidence>
<comment type="caution">
    <text evidence="1">The sequence shown here is derived from an EMBL/GenBank/DDBJ whole genome shotgun (WGS) entry which is preliminary data.</text>
</comment>
<dbReference type="SUPFAM" id="SSF50370">
    <property type="entry name" value="Ricin B-like lectins"/>
    <property type="match status" value="1"/>
</dbReference>